<protein>
    <submittedName>
        <fullName evidence="9">Serine/threonine protein kinase</fullName>
    </submittedName>
</protein>
<evidence type="ECO:0000259" key="8">
    <source>
        <dbReference type="PROSITE" id="PS50011"/>
    </source>
</evidence>
<sequence length="307" mass="35214">MENDTDEELTKLFEQYINNYRESGWCIEQQYLQIIRVLGNGASGTTYEGKYREAKVAVKAYSAKILKEDFVSVRNEMELLARLSHPNIIKFYGICFMKNPFAACLVTELAPHGELGKALYPKSGINLFSRLGQDIKFKIAIGVARGLQYLHKNKVIHRDVKPANVLLDEQNEPKLTDFGFSRLVDYSGRMTGETGSYKYMAPEVMRHQKYSESADIYSFAVVINEMFCEEPPYRYLLPVQAAIAVAKKGARPSTKKIKNDILKGMIERCWSEDPAERPDWETVIDSLQQAEVYQKKPTSVFEMFRKK</sequence>
<dbReference type="GO" id="GO:0005524">
    <property type="term" value="F:ATP binding"/>
    <property type="evidence" value="ECO:0007669"/>
    <property type="project" value="UniProtKB-UniRule"/>
</dbReference>
<evidence type="ECO:0000256" key="3">
    <source>
        <dbReference type="ARBA" id="ARBA00022741"/>
    </source>
</evidence>
<dbReference type="PROSITE" id="PS50011">
    <property type="entry name" value="PROTEIN_KINASE_DOM"/>
    <property type="match status" value="1"/>
</dbReference>
<dbReference type="Gramene" id="EME31806">
    <property type="protein sequence ID" value="EME31806"/>
    <property type="gene ID" value="Gasu_08840"/>
</dbReference>
<keyword evidence="5 6" id="KW-0067">ATP-binding</keyword>
<evidence type="ECO:0000256" key="7">
    <source>
        <dbReference type="RuleBase" id="RU000304"/>
    </source>
</evidence>
<proteinExistence type="inferred from homology"/>
<evidence type="ECO:0000256" key="4">
    <source>
        <dbReference type="ARBA" id="ARBA00022777"/>
    </source>
</evidence>
<dbReference type="GeneID" id="17090427"/>
<dbReference type="InterPro" id="IPR011009">
    <property type="entry name" value="Kinase-like_dom_sf"/>
</dbReference>
<dbReference type="InterPro" id="IPR008271">
    <property type="entry name" value="Ser/Thr_kinase_AS"/>
</dbReference>
<dbReference type="PROSITE" id="PS00107">
    <property type="entry name" value="PROTEIN_KINASE_ATP"/>
    <property type="match status" value="1"/>
</dbReference>
<dbReference type="PANTHER" id="PTHR44329">
    <property type="entry name" value="SERINE/THREONINE-PROTEIN KINASE TNNI3K-RELATED"/>
    <property type="match status" value="1"/>
</dbReference>
<keyword evidence="2" id="KW-0808">Transferase</keyword>
<feature type="domain" description="Protein kinase" evidence="8">
    <location>
        <begin position="32"/>
        <end position="292"/>
    </location>
</feature>
<dbReference type="InterPro" id="IPR017441">
    <property type="entry name" value="Protein_kinase_ATP_BS"/>
</dbReference>
<dbReference type="CDD" id="cd13999">
    <property type="entry name" value="STKc_MAP3K-like"/>
    <property type="match status" value="1"/>
</dbReference>
<dbReference type="Proteomes" id="UP000030680">
    <property type="component" value="Unassembled WGS sequence"/>
</dbReference>
<keyword evidence="1 7" id="KW-0723">Serine/threonine-protein kinase</keyword>
<reference evidence="10" key="1">
    <citation type="journal article" date="2013" name="Science">
        <title>Gene transfer from bacteria and archaea facilitated evolution of an extremophilic eukaryote.</title>
        <authorList>
            <person name="Schonknecht G."/>
            <person name="Chen W.H."/>
            <person name="Ternes C.M."/>
            <person name="Barbier G.G."/>
            <person name="Shrestha R.P."/>
            <person name="Stanke M."/>
            <person name="Brautigam A."/>
            <person name="Baker B.J."/>
            <person name="Banfield J.F."/>
            <person name="Garavito R.M."/>
            <person name="Carr K."/>
            <person name="Wilkerson C."/>
            <person name="Rensing S.A."/>
            <person name="Gagneul D."/>
            <person name="Dickenson N.E."/>
            <person name="Oesterhelt C."/>
            <person name="Lercher M.J."/>
            <person name="Weber A.P."/>
        </authorList>
    </citation>
    <scope>NUCLEOTIDE SEQUENCE [LARGE SCALE GENOMIC DNA]</scope>
    <source>
        <strain evidence="10">074W</strain>
    </source>
</reference>
<dbReference type="InterPro" id="IPR000719">
    <property type="entry name" value="Prot_kinase_dom"/>
</dbReference>
<evidence type="ECO:0000313" key="10">
    <source>
        <dbReference type="Proteomes" id="UP000030680"/>
    </source>
</evidence>
<name>M2W7K7_GALSU</name>
<dbReference type="KEGG" id="gsl:Gasu_08840"/>
<dbReference type="Pfam" id="PF07714">
    <property type="entry name" value="PK_Tyr_Ser-Thr"/>
    <property type="match status" value="1"/>
</dbReference>
<evidence type="ECO:0000256" key="5">
    <source>
        <dbReference type="ARBA" id="ARBA00022840"/>
    </source>
</evidence>
<keyword evidence="4 9" id="KW-0418">Kinase</keyword>
<dbReference type="STRING" id="130081.M2W7K7"/>
<dbReference type="PANTHER" id="PTHR44329:SF288">
    <property type="entry name" value="MITOGEN-ACTIVATED PROTEIN KINASE KINASE KINASE 20"/>
    <property type="match status" value="1"/>
</dbReference>
<organism evidence="9 10">
    <name type="scientific">Galdieria sulphuraria</name>
    <name type="common">Red alga</name>
    <dbReference type="NCBI Taxonomy" id="130081"/>
    <lineage>
        <taxon>Eukaryota</taxon>
        <taxon>Rhodophyta</taxon>
        <taxon>Bangiophyceae</taxon>
        <taxon>Galdieriales</taxon>
        <taxon>Galdieriaceae</taxon>
        <taxon>Galdieria</taxon>
    </lineage>
</organism>
<dbReference type="eggNOG" id="KOG0192">
    <property type="taxonomic scope" value="Eukaryota"/>
</dbReference>
<keyword evidence="3 6" id="KW-0547">Nucleotide-binding</keyword>
<dbReference type="AlphaFoldDB" id="M2W7K7"/>
<accession>M2W7K7</accession>
<dbReference type="RefSeq" id="XP_005708326.1">
    <property type="nucleotide sequence ID" value="XM_005708269.1"/>
</dbReference>
<evidence type="ECO:0000256" key="1">
    <source>
        <dbReference type="ARBA" id="ARBA00022527"/>
    </source>
</evidence>
<dbReference type="SUPFAM" id="SSF56112">
    <property type="entry name" value="Protein kinase-like (PK-like)"/>
    <property type="match status" value="1"/>
</dbReference>
<dbReference type="OrthoDB" id="4062651at2759"/>
<comment type="similarity">
    <text evidence="7">Belongs to the protein kinase superfamily.</text>
</comment>
<dbReference type="SMART" id="SM00220">
    <property type="entry name" value="S_TKc"/>
    <property type="match status" value="1"/>
</dbReference>
<dbReference type="InterPro" id="IPR001245">
    <property type="entry name" value="Ser-Thr/Tyr_kinase_cat_dom"/>
</dbReference>
<evidence type="ECO:0000313" key="9">
    <source>
        <dbReference type="EMBL" id="EME31806.1"/>
    </source>
</evidence>
<dbReference type="PIRSF" id="PIRSF000654">
    <property type="entry name" value="Integrin-linked_kinase"/>
    <property type="match status" value="1"/>
</dbReference>
<dbReference type="InterPro" id="IPR051681">
    <property type="entry name" value="Ser/Thr_Kinases-Pseudokinases"/>
</dbReference>
<dbReference type="Gene3D" id="1.10.510.10">
    <property type="entry name" value="Transferase(Phosphotransferase) domain 1"/>
    <property type="match status" value="1"/>
</dbReference>
<feature type="binding site" evidence="6">
    <location>
        <position position="59"/>
    </location>
    <ligand>
        <name>ATP</name>
        <dbReference type="ChEBI" id="CHEBI:30616"/>
    </ligand>
</feature>
<dbReference type="GO" id="GO:0004674">
    <property type="term" value="F:protein serine/threonine kinase activity"/>
    <property type="evidence" value="ECO:0007669"/>
    <property type="project" value="UniProtKB-KW"/>
</dbReference>
<evidence type="ECO:0000256" key="6">
    <source>
        <dbReference type="PROSITE-ProRule" id="PRU10141"/>
    </source>
</evidence>
<gene>
    <name evidence="9" type="ORF">Gasu_08840</name>
</gene>
<keyword evidence="10" id="KW-1185">Reference proteome</keyword>
<dbReference type="OMA" id="WPPDADD"/>
<evidence type="ECO:0000256" key="2">
    <source>
        <dbReference type="ARBA" id="ARBA00022679"/>
    </source>
</evidence>
<dbReference type="EMBL" id="KB454489">
    <property type="protein sequence ID" value="EME31806.1"/>
    <property type="molecule type" value="Genomic_DNA"/>
</dbReference>
<dbReference type="PROSITE" id="PS00108">
    <property type="entry name" value="PROTEIN_KINASE_ST"/>
    <property type="match status" value="1"/>
</dbReference>